<dbReference type="AlphaFoldDB" id="A0A1X7NW87"/>
<sequence length="263" mass="29778">MKFLRDAVGDFVSAFRMRRIWLALASEDISDQHRRTSLGPFWLLINYLIFVGTFVFIMGRDDGVPNYTAYVALGLLVWFYIMETMNSGVSLFVREEAFIKGTTLPLSLYVLRMTTQALMRAGYAALGCVVLLFLSGADLSWYWLWSAAAVVLIILVTPAAITIFAFLGAFFPDSQFIVQNLTRIGMFLTPVFWAHTAGNLFGVRGIFYYWNPFTYFLEIVRVPILAGNVPVRSFILCLGISLAAWLVALILYGRLRRQVVFVL</sequence>
<comment type="similarity">
    <text evidence="1">Belongs to the ABC-2 integral membrane protein family.</text>
</comment>
<name>A0A1X7NW87_9HYPH</name>
<feature type="transmembrane region" description="Helical" evidence="3">
    <location>
        <begin position="192"/>
        <end position="211"/>
    </location>
</feature>
<feature type="transmembrane region" description="Helical" evidence="3">
    <location>
        <begin position="143"/>
        <end position="171"/>
    </location>
</feature>
<evidence type="ECO:0000256" key="2">
    <source>
        <dbReference type="ARBA" id="ARBA00022448"/>
    </source>
</evidence>
<keyword evidence="3" id="KW-0812">Transmembrane</keyword>
<dbReference type="Proteomes" id="UP000193083">
    <property type="component" value="Unassembled WGS sequence"/>
</dbReference>
<dbReference type="PANTHER" id="PTHR30413">
    <property type="entry name" value="INNER MEMBRANE TRANSPORT PERMEASE"/>
    <property type="match status" value="1"/>
</dbReference>
<evidence type="ECO:0000313" key="5">
    <source>
        <dbReference type="Proteomes" id="UP000193083"/>
    </source>
</evidence>
<proteinExistence type="inferred from homology"/>
<keyword evidence="5" id="KW-1185">Reference proteome</keyword>
<feature type="transmembrane region" description="Helical" evidence="3">
    <location>
        <begin position="117"/>
        <end position="137"/>
    </location>
</feature>
<dbReference type="GO" id="GO:0015920">
    <property type="term" value="P:lipopolysaccharide transport"/>
    <property type="evidence" value="ECO:0007669"/>
    <property type="project" value="TreeGrafter"/>
</dbReference>
<dbReference type="RefSeq" id="WP_244561733.1">
    <property type="nucleotide sequence ID" value="NZ_FXBL01000004.1"/>
</dbReference>
<reference evidence="4 5" key="1">
    <citation type="submission" date="2017-04" db="EMBL/GenBank/DDBJ databases">
        <authorList>
            <person name="Afonso C.L."/>
            <person name="Miller P.J."/>
            <person name="Scott M.A."/>
            <person name="Spackman E."/>
            <person name="Goraichik I."/>
            <person name="Dimitrov K.M."/>
            <person name="Suarez D.L."/>
            <person name="Swayne D.E."/>
        </authorList>
    </citation>
    <scope>NUCLEOTIDE SEQUENCE [LARGE SCALE GENOMIC DNA]</scope>
    <source>
        <strain evidence="4 5">B5P</strain>
    </source>
</reference>
<keyword evidence="3" id="KW-1133">Transmembrane helix</keyword>
<dbReference type="PANTHER" id="PTHR30413:SF10">
    <property type="entry name" value="CAPSULE POLYSACCHARIDE EXPORT INNER-MEMBRANE PROTEIN CTRC"/>
    <property type="match status" value="1"/>
</dbReference>
<protein>
    <submittedName>
        <fullName evidence="4">Lipopolysaccharide transport system permease protein</fullName>
    </submittedName>
</protein>
<gene>
    <name evidence="4" type="ORF">SAMN02982922_2621</name>
</gene>
<evidence type="ECO:0000256" key="1">
    <source>
        <dbReference type="ARBA" id="ARBA00007783"/>
    </source>
</evidence>
<feature type="transmembrane region" description="Helical" evidence="3">
    <location>
        <begin position="231"/>
        <end position="252"/>
    </location>
</feature>
<dbReference type="EMBL" id="FXBL01000004">
    <property type="protein sequence ID" value="SMH41752.1"/>
    <property type="molecule type" value="Genomic_DNA"/>
</dbReference>
<accession>A0A1X7NW87</accession>
<feature type="transmembrane region" description="Helical" evidence="3">
    <location>
        <begin position="64"/>
        <end position="81"/>
    </location>
</feature>
<organism evidence="4 5">
    <name type="scientific">Mesorhizobium australicum</name>
    <dbReference type="NCBI Taxonomy" id="536018"/>
    <lineage>
        <taxon>Bacteria</taxon>
        <taxon>Pseudomonadati</taxon>
        <taxon>Pseudomonadota</taxon>
        <taxon>Alphaproteobacteria</taxon>
        <taxon>Hyphomicrobiales</taxon>
        <taxon>Phyllobacteriaceae</taxon>
        <taxon>Mesorhizobium</taxon>
    </lineage>
</organism>
<keyword evidence="3" id="KW-0472">Membrane</keyword>
<keyword evidence="2" id="KW-0813">Transport</keyword>
<feature type="transmembrane region" description="Helical" evidence="3">
    <location>
        <begin position="41"/>
        <end position="58"/>
    </location>
</feature>
<evidence type="ECO:0000313" key="4">
    <source>
        <dbReference type="EMBL" id="SMH41752.1"/>
    </source>
</evidence>
<evidence type="ECO:0000256" key="3">
    <source>
        <dbReference type="SAM" id="Phobius"/>
    </source>
</evidence>